<evidence type="ECO:0000313" key="14">
    <source>
        <dbReference type="Proteomes" id="UP000294894"/>
    </source>
</evidence>
<keyword evidence="5" id="KW-0500">Molybdenum</keyword>
<dbReference type="GO" id="GO:0016020">
    <property type="term" value="C:membrane"/>
    <property type="evidence" value="ECO:0007669"/>
    <property type="project" value="TreeGrafter"/>
</dbReference>
<dbReference type="InterPro" id="IPR006657">
    <property type="entry name" value="MoPterin_dinucl-bd_dom"/>
</dbReference>
<dbReference type="InterPro" id="IPR010046">
    <property type="entry name" value="Mopterin_OxRdtse_a_bac"/>
</dbReference>
<comment type="similarity">
    <text evidence="3">Belongs to the prokaryotic molybdopterin-containing oxidoreductase family.</text>
</comment>
<keyword evidence="14" id="KW-1185">Reference proteome</keyword>
<dbReference type="InterPro" id="IPR006656">
    <property type="entry name" value="Mopterin_OxRdtase"/>
</dbReference>
<dbReference type="Proteomes" id="UP000294894">
    <property type="component" value="Chromosome"/>
</dbReference>
<evidence type="ECO:0000259" key="12">
    <source>
        <dbReference type="Pfam" id="PF01568"/>
    </source>
</evidence>
<dbReference type="KEGG" id="noy:EXE57_09260"/>
<dbReference type="EMBL" id="CP038267">
    <property type="protein sequence ID" value="QBR92453.1"/>
    <property type="molecule type" value="Genomic_DNA"/>
</dbReference>
<evidence type="ECO:0000256" key="2">
    <source>
        <dbReference type="ARBA" id="ARBA00001966"/>
    </source>
</evidence>
<accession>A0A4P7GKJ0</accession>
<proteinExistence type="inferred from homology"/>
<dbReference type="PIRSF" id="PIRSF000144">
    <property type="entry name" value="CbbBc"/>
    <property type="match status" value="1"/>
</dbReference>
<keyword evidence="8" id="KW-0408">Iron</keyword>
<comment type="cofactor">
    <cofactor evidence="1">
        <name>Mo-bis(molybdopterin guanine dinucleotide)</name>
        <dbReference type="ChEBI" id="CHEBI:60539"/>
    </cofactor>
</comment>
<keyword evidence="6" id="KW-0479">Metal-binding</keyword>
<comment type="cofactor">
    <cofactor evidence="2">
        <name>[4Fe-4S] cluster</name>
        <dbReference type="ChEBI" id="CHEBI:49883"/>
    </cofactor>
</comment>
<keyword evidence="4" id="KW-0004">4Fe-4S</keyword>
<evidence type="ECO:0000256" key="7">
    <source>
        <dbReference type="ARBA" id="ARBA00023002"/>
    </source>
</evidence>
<dbReference type="PANTHER" id="PTHR43105:SF4">
    <property type="entry name" value="PROTEIN YDEP"/>
    <property type="match status" value="1"/>
</dbReference>
<dbReference type="InterPro" id="IPR009010">
    <property type="entry name" value="Asp_de-COase-like_dom_sf"/>
</dbReference>
<dbReference type="SUPFAM" id="SSF50692">
    <property type="entry name" value="ADC-like"/>
    <property type="match status" value="1"/>
</dbReference>
<dbReference type="RefSeq" id="WP_135076738.1">
    <property type="nucleotide sequence ID" value="NZ_CP038267.1"/>
</dbReference>
<gene>
    <name evidence="13" type="ORF">EXE57_09260</name>
</gene>
<dbReference type="Gene3D" id="3.40.228.10">
    <property type="entry name" value="Dimethylsulfoxide Reductase, domain 2"/>
    <property type="match status" value="1"/>
</dbReference>
<evidence type="ECO:0000313" key="13">
    <source>
        <dbReference type="EMBL" id="QBR92453.1"/>
    </source>
</evidence>
<dbReference type="NCBIfam" id="TIGR01701">
    <property type="entry name" value="Fdhalpha-like"/>
    <property type="match status" value="1"/>
</dbReference>
<dbReference type="OrthoDB" id="9759518at2"/>
<evidence type="ECO:0000259" key="11">
    <source>
        <dbReference type="Pfam" id="PF00384"/>
    </source>
</evidence>
<sequence length="795" mass="86707">MSRRPPLRDIDEAEIEVDGAESSAAGPVAVAVAMKRALEQMGPVRSARTLLRLNQVDGFDCQGCAWPDPDPSHRHTAEFCENGAKAVAEEATRRTVGPEFFAEHPMSELRERTDYWLGQQGRLTQPVVLRAGATHYEPIGWDDAFAMIGDRLRGLASPDEALFYTSGKTSNEAAFVYQLFARAFGTNNLPDCSNMCHESTSVALAEVIGIGKGSVTLNDVETAECLVIMGQNPGTNHPRMLSALEKAKQNGARIIAINPLREAGLVRFKNPQKPRGLAGPGTELADLHLPVRINGDLALLQAIAHHLLEWGAIDHDFVERHTHGFEEWVDHVRDLDWDAVDRATGLDRGQIRQAAEMLRDSSATVFCWAMGITQHRNAVATVKEIANLSFLQGNIGKPGAGLCPVRGHSNVQGDRTMGIWEQVPDHFLDSLQEEFGFEPPREHGLDTVNAVKALRDGDARVFFGMGGNFVSAVSDTSVTEDAMRSADLTVHVSTKLNRSHVVHGREALILPALGRSERDLTGGRPQRVTVEDSMSAVHASQGPLAPASDHLRSEVDIVCNLALATLGGDHVVPWATLRDDYTEIRRRIARVVPDCEAYDEKVDQPGGFVLPHPPRDTRTFPTEVGKARFTASPTDVLHVPEGRLLLQTMRSHDQFNTTIYGLDDRYRGVKGGRRVVFVHPEDIAALGLADGGYVDLVSEWDDGERRAPEFRVVAYDQPRGCAAAYYPETNPLIALDHVAEGSNCPSSKSVVVRLDPTEQGSTEAHYGSIRSDQGTRAGSPAGTGTKRSPEPDQLG</sequence>
<dbReference type="AlphaFoldDB" id="A0A4P7GKJ0"/>
<evidence type="ECO:0000256" key="5">
    <source>
        <dbReference type="ARBA" id="ARBA00022505"/>
    </source>
</evidence>
<evidence type="ECO:0000256" key="6">
    <source>
        <dbReference type="ARBA" id="ARBA00022723"/>
    </source>
</evidence>
<dbReference type="InterPro" id="IPR050123">
    <property type="entry name" value="Prok_molybdopt-oxidoreductase"/>
</dbReference>
<dbReference type="GO" id="GO:0051539">
    <property type="term" value="F:4 iron, 4 sulfur cluster binding"/>
    <property type="evidence" value="ECO:0007669"/>
    <property type="project" value="UniProtKB-KW"/>
</dbReference>
<reference evidence="13 14" key="1">
    <citation type="submission" date="2019-03" db="EMBL/GenBank/DDBJ databases">
        <title>Three New Species of Nocardioides, Nocardioides euryhalodurans sp. nov., Nocardioides seonyuensis sp. nov. and Nocardioides eburneoflavus sp. nov., Iolated from Soil.</title>
        <authorList>
            <person name="Roh S.G."/>
            <person name="Lee C."/>
            <person name="Kim M.-K."/>
            <person name="Kim S.B."/>
        </authorList>
    </citation>
    <scope>NUCLEOTIDE SEQUENCE [LARGE SCALE GENOMIC DNA]</scope>
    <source>
        <strain evidence="13 14">MMS17-SY117</strain>
    </source>
</reference>
<feature type="domain" description="Molybdopterin dinucleotide-binding" evidence="12">
    <location>
        <begin position="644"/>
        <end position="750"/>
    </location>
</feature>
<dbReference type="GO" id="GO:0030151">
    <property type="term" value="F:molybdenum ion binding"/>
    <property type="evidence" value="ECO:0007669"/>
    <property type="project" value="InterPro"/>
</dbReference>
<evidence type="ECO:0000256" key="4">
    <source>
        <dbReference type="ARBA" id="ARBA00022485"/>
    </source>
</evidence>
<dbReference type="Pfam" id="PF00384">
    <property type="entry name" value="Molybdopterin"/>
    <property type="match status" value="1"/>
</dbReference>
<dbReference type="PANTHER" id="PTHR43105">
    <property type="entry name" value="RESPIRATORY NITRATE REDUCTASE"/>
    <property type="match status" value="1"/>
</dbReference>
<keyword evidence="7" id="KW-0560">Oxidoreductase</keyword>
<keyword evidence="9" id="KW-0411">Iron-sulfur</keyword>
<feature type="domain" description="Molybdopterin oxidoreductase" evidence="11">
    <location>
        <begin position="122"/>
        <end position="492"/>
    </location>
</feature>
<protein>
    <submittedName>
        <fullName evidence="13">FdhF/YdeP family oxidoreductase</fullName>
    </submittedName>
</protein>
<dbReference type="CDD" id="cd02787">
    <property type="entry name" value="MopB_CT_ydeP"/>
    <property type="match status" value="1"/>
</dbReference>
<evidence type="ECO:0000256" key="1">
    <source>
        <dbReference type="ARBA" id="ARBA00001942"/>
    </source>
</evidence>
<dbReference type="GO" id="GO:0043546">
    <property type="term" value="F:molybdopterin cofactor binding"/>
    <property type="evidence" value="ECO:0007669"/>
    <property type="project" value="InterPro"/>
</dbReference>
<evidence type="ECO:0000256" key="3">
    <source>
        <dbReference type="ARBA" id="ARBA00010312"/>
    </source>
</evidence>
<organism evidence="13 14">
    <name type="scientific">Nocardioides euryhalodurans</name>
    <dbReference type="NCBI Taxonomy" id="2518370"/>
    <lineage>
        <taxon>Bacteria</taxon>
        <taxon>Bacillati</taxon>
        <taxon>Actinomycetota</taxon>
        <taxon>Actinomycetes</taxon>
        <taxon>Propionibacteriales</taxon>
        <taxon>Nocardioidaceae</taxon>
        <taxon>Nocardioides</taxon>
    </lineage>
</organism>
<dbReference type="InterPro" id="IPR037951">
    <property type="entry name" value="MopB_CT_YdeP"/>
</dbReference>
<dbReference type="Pfam" id="PF01568">
    <property type="entry name" value="Molydop_binding"/>
    <property type="match status" value="1"/>
</dbReference>
<feature type="region of interest" description="Disordered" evidence="10">
    <location>
        <begin position="757"/>
        <end position="795"/>
    </location>
</feature>
<dbReference type="GO" id="GO:0008863">
    <property type="term" value="F:formate dehydrogenase (NAD+) activity"/>
    <property type="evidence" value="ECO:0007669"/>
    <property type="project" value="InterPro"/>
</dbReference>
<dbReference type="Gene3D" id="3.40.50.740">
    <property type="match status" value="1"/>
</dbReference>
<evidence type="ECO:0000256" key="9">
    <source>
        <dbReference type="ARBA" id="ARBA00023014"/>
    </source>
</evidence>
<evidence type="ECO:0000256" key="8">
    <source>
        <dbReference type="ARBA" id="ARBA00023004"/>
    </source>
</evidence>
<dbReference type="CDD" id="cd02767">
    <property type="entry name" value="MopB_ydeP"/>
    <property type="match status" value="1"/>
</dbReference>
<dbReference type="SUPFAM" id="SSF53706">
    <property type="entry name" value="Formate dehydrogenase/DMSO reductase, domains 1-3"/>
    <property type="match status" value="1"/>
</dbReference>
<evidence type="ECO:0000256" key="10">
    <source>
        <dbReference type="SAM" id="MobiDB-lite"/>
    </source>
</evidence>
<name>A0A4P7GKJ0_9ACTN</name>
<dbReference type="InterPro" id="IPR041953">
    <property type="entry name" value="YdeP_MopB"/>
</dbReference>